<evidence type="ECO:0000313" key="1">
    <source>
        <dbReference type="EMBL" id="CAG8705262.1"/>
    </source>
</evidence>
<dbReference type="EMBL" id="CAJVPU010027901">
    <property type="protein sequence ID" value="CAG8705262.1"/>
    <property type="molecule type" value="Genomic_DNA"/>
</dbReference>
<reference evidence="1" key="1">
    <citation type="submission" date="2021-06" db="EMBL/GenBank/DDBJ databases">
        <authorList>
            <person name="Kallberg Y."/>
            <person name="Tangrot J."/>
            <person name="Rosling A."/>
        </authorList>
    </citation>
    <scope>NUCLEOTIDE SEQUENCE</scope>
    <source>
        <strain evidence="1">IL203A</strain>
    </source>
</reference>
<gene>
    <name evidence="1" type="ORF">DHETER_LOCUS11963</name>
</gene>
<name>A0ACA9PER7_9GLOM</name>
<organism evidence="1 2">
    <name type="scientific">Dentiscutata heterogama</name>
    <dbReference type="NCBI Taxonomy" id="1316150"/>
    <lineage>
        <taxon>Eukaryota</taxon>
        <taxon>Fungi</taxon>
        <taxon>Fungi incertae sedis</taxon>
        <taxon>Mucoromycota</taxon>
        <taxon>Glomeromycotina</taxon>
        <taxon>Glomeromycetes</taxon>
        <taxon>Diversisporales</taxon>
        <taxon>Gigasporaceae</taxon>
        <taxon>Dentiscutata</taxon>
    </lineage>
</organism>
<proteinExistence type="predicted"/>
<sequence length="48" mass="5726">RVASETPKNKRKIPRHKVYAPPKMIFAEVLGWWFSLFMFPYSLKLQST</sequence>
<dbReference type="Proteomes" id="UP000789702">
    <property type="component" value="Unassembled WGS sequence"/>
</dbReference>
<feature type="non-terminal residue" evidence="1">
    <location>
        <position position="1"/>
    </location>
</feature>
<protein>
    <submittedName>
        <fullName evidence="1">5117_t:CDS:1</fullName>
    </submittedName>
</protein>
<evidence type="ECO:0000313" key="2">
    <source>
        <dbReference type="Proteomes" id="UP000789702"/>
    </source>
</evidence>
<accession>A0ACA9PER7</accession>
<keyword evidence="2" id="KW-1185">Reference proteome</keyword>
<feature type="non-terminal residue" evidence="1">
    <location>
        <position position="48"/>
    </location>
</feature>
<comment type="caution">
    <text evidence="1">The sequence shown here is derived from an EMBL/GenBank/DDBJ whole genome shotgun (WGS) entry which is preliminary data.</text>
</comment>